<evidence type="ECO:0000256" key="8">
    <source>
        <dbReference type="PROSITE-ProRule" id="PRU00175"/>
    </source>
</evidence>
<gene>
    <name evidence="13" type="ORF">RHTO0S_17e02300g</name>
</gene>
<evidence type="ECO:0000256" key="3">
    <source>
        <dbReference type="ARBA" id="ARBA00022723"/>
    </source>
</evidence>
<name>A0A061BMR8_RHOTO</name>
<evidence type="ECO:0000259" key="11">
    <source>
        <dbReference type="PROSITE" id="PS50089"/>
    </source>
</evidence>
<keyword evidence="6 10" id="KW-1133">Transmembrane helix</keyword>
<accession>A0A061BMR8</accession>
<feature type="transmembrane region" description="Helical" evidence="10">
    <location>
        <begin position="176"/>
        <end position="201"/>
    </location>
</feature>
<reference evidence="13" key="1">
    <citation type="journal article" date="2014" name="Genome Announc.">
        <title>Draft genome sequence of Rhodosporidium toruloides CECT1137, an oleaginous yeast of biotechnological interest.</title>
        <authorList>
            <person name="Morin N."/>
            <person name="Calcas X."/>
            <person name="Devillers H."/>
            <person name="Durrens P."/>
            <person name="Sherman D.J."/>
            <person name="Nicaud J.-M."/>
            <person name="Neuveglise C."/>
        </authorList>
    </citation>
    <scope>NUCLEOTIDE SEQUENCE</scope>
    <source>
        <strain evidence="13">CECT1137</strain>
    </source>
</reference>
<feature type="domain" description="RING-CH-type" evidence="12">
    <location>
        <begin position="91"/>
        <end position="156"/>
    </location>
</feature>
<evidence type="ECO:0000256" key="9">
    <source>
        <dbReference type="SAM" id="MobiDB-lite"/>
    </source>
</evidence>
<feature type="compositionally biased region" description="Low complexity" evidence="9">
    <location>
        <begin position="19"/>
        <end position="35"/>
    </location>
</feature>
<feature type="compositionally biased region" description="Basic and acidic residues" evidence="9">
    <location>
        <begin position="544"/>
        <end position="553"/>
    </location>
</feature>
<comment type="subcellular location">
    <subcellularLocation>
        <location evidence="1">Membrane</location>
        <topology evidence="1">Multi-pass membrane protein</topology>
    </subcellularLocation>
</comment>
<sequence length="596" mass="64833">MLPSQQVPRRPAQDPYRYSSASDDSESATSSVSSAQHPAHHPLDAEEDGGESVGEGSHAQTGTGQAQVRPTRPHDPVRLALPRPPQRTVSIDTAGERTCWICYATSTEEPNRPFIHACSCTLLAHPDCLLQWIQTQAATQAQAPRCPVCATPIVIKEKRSEALRLYKKVRRNLDQVSLVAAVGSLAASGWFVAAAYGAWAIKVFFGDQVTQALLLRHENGLPWRYWLNLPLIPLTLVLSRTPLIDSLLPFLPLTLVLSTHTHTPLFDPIGLDDLTLRWPPSPTLTVCLLPWLRIFYFRMRTKVFDAVLGKKKRFRGLAGVFEEAAEDELATVDTNEQPRREIMGVVATFELDVEAETARQAAASTAQAGEAVTQPNGARPEAQTEQHEDAAPAPPYAEIEPAQQEQDGEEQGVQPDLLRLRVGLGRLTSIVLGALLFPALSSLAGSALYFLASRQSSARPFRLLRRILGISAVIAASRTSSTASRAGSVLGLGWIRQLTSAGSALRAAPMDPRWVRNTIGAGLVLLVRDAFELTAGVLEKRRKESRRIVERPFRPSSGANGTQEPRRASDGTAATAAVSSGGRDRQGREAVVHNFL</sequence>
<dbReference type="OrthoDB" id="5817083at2759"/>
<keyword evidence="4 8" id="KW-0863">Zinc-finger</keyword>
<dbReference type="SUPFAM" id="SSF57850">
    <property type="entry name" value="RING/U-box"/>
    <property type="match status" value="1"/>
</dbReference>
<dbReference type="Pfam" id="PF12906">
    <property type="entry name" value="RINGv"/>
    <property type="match status" value="1"/>
</dbReference>
<dbReference type="GO" id="GO:0008270">
    <property type="term" value="F:zinc ion binding"/>
    <property type="evidence" value="ECO:0007669"/>
    <property type="project" value="UniProtKB-KW"/>
</dbReference>
<feature type="region of interest" description="Disordered" evidence="9">
    <location>
        <begin position="1"/>
        <end position="88"/>
    </location>
</feature>
<evidence type="ECO:0000313" key="13">
    <source>
        <dbReference type="EMBL" id="CDR48376.1"/>
    </source>
</evidence>
<feature type="region of interest" description="Disordered" evidence="9">
    <location>
        <begin position="360"/>
        <end position="392"/>
    </location>
</feature>
<keyword evidence="3" id="KW-0479">Metal-binding</keyword>
<feature type="domain" description="RING-type" evidence="11">
    <location>
        <begin position="99"/>
        <end position="149"/>
    </location>
</feature>
<dbReference type="InterPro" id="IPR013083">
    <property type="entry name" value="Znf_RING/FYVE/PHD"/>
</dbReference>
<dbReference type="GO" id="GO:0016020">
    <property type="term" value="C:membrane"/>
    <property type="evidence" value="ECO:0007669"/>
    <property type="project" value="UniProtKB-SubCell"/>
</dbReference>
<dbReference type="PROSITE" id="PS50089">
    <property type="entry name" value="ZF_RING_2"/>
    <property type="match status" value="1"/>
</dbReference>
<evidence type="ECO:0000256" key="2">
    <source>
        <dbReference type="ARBA" id="ARBA00022692"/>
    </source>
</evidence>
<evidence type="ECO:0000256" key="1">
    <source>
        <dbReference type="ARBA" id="ARBA00004141"/>
    </source>
</evidence>
<feature type="region of interest" description="Disordered" evidence="9">
    <location>
        <begin position="544"/>
        <end position="587"/>
    </location>
</feature>
<evidence type="ECO:0000256" key="5">
    <source>
        <dbReference type="ARBA" id="ARBA00022833"/>
    </source>
</evidence>
<feature type="compositionally biased region" description="Low complexity" evidence="9">
    <location>
        <begin position="360"/>
        <end position="371"/>
    </location>
</feature>
<dbReference type="SMART" id="SM00744">
    <property type="entry name" value="RINGv"/>
    <property type="match status" value="1"/>
</dbReference>
<protein>
    <submittedName>
        <fullName evidence="13">RHTO0S17e02300g1_1</fullName>
    </submittedName>
</protein>
<evidence type="ECO:0000256" key="4">
    <source>
        <dbReference type="ARBA" id="ARBA00022771"/>
    </source>
</evidence>
<dbReference type="PROSITE" id="PS51292">
    <property type="entry name" value="ZF_RING_CH"/>
    <property type="match status" value="1"/>
</dbReference>
<dbReference type="EMBL" id="LK052952">
    <property type="protein sequence ID" value="CDR48376.1"/>
    <property type="molecule type" value="Genomic_DNA"/>
</dbReference>
<keyword evidence="5" id="KW-0862">Zinc</keyword>
<feature type="compositionally biased region" description="Low complexity" evidence="9">
    <location>
        <begin position="570"/>
        <end position="581"/>
    </location>
</feature>
<evidence type="ECO:0000259" key="12">
    <source>
        <dbReference type="PROSITE" id="PS51292"/>
    </source>
</evidence>
<evidence type="ECO:0000256" key="10">
    <source>
        <dbReference type="SAM" id="Phobius"/>
    </source>
</evidence>
<organism evidence="13">
    <name type="scientific">Rhodotorula toruloides</name>
    <name type="common">Yeast</name>
    <name type="synonym">Rhodosporidium toruloides</name>
    <dbReference type="NCBI Taxonomy" id="5286"/>
    <lineage>
        <taxon>Eukaryota</taxon>
        <taxon>Fungi</taxon>
        <taxon>Dikarya</taxon>
        <taxon>Basidiomycota</taxon>
        <taxon>Pucciniomycotina</taxon>
        <taxon>Microbotryomycetes</taxon>
        <taxon>Sporidiobolales</taxon>
        <taxon>Sporidiobolaceae</taxon>
        <taxon>Rhodotorula</taxon>
    </lineage>
</organism>
<dbReference type="Gene3D" id="3.30.40.10">
    <property type="entry name" value="Zinc/RING finger domain, C3HC4 (zinc finger)"/>
    <property type="match status" value="1"/>
</dbReference>
<dbReference type="InterPro" id="IPR001841">
    <property type="entry name" value="Znf_RING"/>
</dbReference>
<evidence type="ECO:0000256" key="7">
    <source>
        <dbReference type="ARBA" id="ARBA00023136"/>
    </source>
</evidence>
<dbReference type="PANTHER" id="PTHR46283">
    <property type="entry name" value="E3 UBIQUITIN-PROTEIN LIGASE MARCH5"/>
    <property type="match status" value="1"/>
</dbReference>
<dbReference type="AlphaFoldDB" id="A0A061BMR8"/>
<dbReference type="InterPro" id="IPR011016">
    <property type="entry name" value="Znf_RING-CH"/>
</dbReference>
<feature type="transmembrane region" description="Helical" evidence="10">
    <location>
        <begin position="427"/>
        <end position="452"/>
    </location>
</feature>
<keyword evidence="2 10" id="KW-0812">Transmembrane</keyword>
<keyword evidence="7 10" id="KW-0472">Membrane</keyword>
<feature type="compositionally biased region" description="Polar residues" evidence="9">
    <location>
        <begin position="58"/>
        <end position="68"/>
    </location>
</feature>
<proteinExistence type="predicted"/>
<evidence type="ECO:0000256" key="6">
    <source>
        <dbReference type="ARBA" id="ARBA00022989"/>
    </source>
</evidence>